<gene>
    <name evidence="1" type="ORF">OBE_10555</name>
</gene>
<name>K1S9K7_9ZZZZ</name>
<dbReference type="EMBL" id="AJWZ01007268">
    <property type="protein sequence ID" value="EKC57387.1"/>
    <property type="molecule type" value="Genomic_DNA"/>
</dbReference>
<dbReference type="AlphaFoldDB" id="K1S9K7"/>
<comment type="caution">
    <text evidence="1">The sequence shown here is derived from an EMBL/GenBank/DDBJ whole genome shotgun (WGS) entry which is preliminary data.</text>
</comment>
<reference evidence="1" key="1">
    <citation type="journal article" date="2013" name="Environ. Microbiol.">
        <title>Microbiota from the distal guts of lean and obese adolescents exhibit partial functional redundancy besides clear differences in community structure.</title>
        <authorList>
            <person name="Ferrer M."/>
            <person name="Ruiz A."/>
            <person name="Lanza F."/>
            <person name="Haange S.B."/>
            <person name="Oberbach A."/>
            <person name="Till H."/>
            <person name="Bargiela R."/>
            <person name="Campoy C."/>
            <person name="Segura M.T."/>
            <person name="Richter M."/>
            <person name="von Bergen M."/>
            <person name="Seifert J."/>
            <person name="Suarez A."/>
        </authorList>
    </citation>
    <scope>NUCLEOTIDE SEQUENCE</scope>
</reference>
<proteinExistence type="predicted"/>
<evidence type="ECO:0000313" key="1">
    <source>
        <dbReference type="EMBL" id="EKC57387.1"/>
    </source>
</evidence>
<accession>K1S9K7</accession>
<feature type="non-terminal residue" evidence="1">
    <location>
        <position position="1"/>
    </location>
</feature>
<protein>
    <submittedName>
        <fullName evidence="1">Uncharacterized protein</fullName>
    </submittedName>
</protein>
<organism evidence="1">
    <name type="scientific">human gut metagenome</name>
    <dbReference type="NCBI Taxonomy" id="408170"/>
    <lineage>
        <taxon>unclassified sequences</taxon>
        <taxon>metagenomes</taxon>
        <taxon>organismal metagenomes</taxon>
    </lineage>
</organism>
<sequence>RDKKLKSEIGHLKAAAERSKKWADTAESRKIGIDPTKTENRLTGELSRVLRRKL</sequence>